<dbReference type="RefSeq" id="WP_123641633.1">
    <property type="nucleotide sequence ID" value="NZ_ML119083.1"/>
</dbReference>
<gene>
    <name evidence="4" type="ORF">EAT49_07270</name>
</gene>
<sequence length="276" mass="29726">MRVALLQLTSTDDPARNSEAVRILLREAVAEGAGFVATPEVTNCVSLSRDRQRSVLVDESEDPVVAMVRDEAARSGIWVALGSVAVTTDDPGGRFANRSLLVGPDGGIAVRYDKAHMFDVNVSDGESYRESAGFRPGGTLALAETPLGRVGLSVCYDLRFPYLYRRLAQAGAEVLLIPSAFTPATGAAHWEPLLRARAIECGAWVLAAAQTGEHPAVSGRLRRTWGHSMAVSPWGEVRLEMGTAPGIGYVELDLREVRAARERIPSLGHDRELRGP</sequence>
<dbReference type="AlphaFoldDB" id="A0A3N2R6G9"/>
<dbReference type="Proteomes" id="UP000268016">
    <property type="component" value="Unassembled WGS sequence"/>
</dbReference>
<evidence type="ECO:0000256" key="2">
    <source>
        <dbReference type="ARBA" id="ARBA00022801"/>
    </source>
</evidence>
<evidence type="ECO:0000313" key="5">
    <source>
        <dbReference type="Proteomes" id="UP000268016"/>
    </source>
</evidence>
<dbReference type="Pfam" id="PF00795">
    <property type="entry name" value="CN_hydrolase"/>
    <property type="match status" value="1"/>
</dbReference>
<proteinExistence type="inferred from homology"/>
<dbReference type="Gene3D" id="3.60.110.10">
    <property type="entry name" value="Carbon-nitrogen hydrolase"/>
    <property type="match status" value="1"/>
</dbReference>
<evidence type="ECO:0000256" key="1">
    <source>
        <dbReference type="ARBA" id="ARBA00010613"/>
    </source>
</evidence>
<reference evidence="4 5" key="1">
    <citation type="submission" date="2018-10" db="EMBL/GenBank/DDBJ databases">
        <title>Histidinibacterium lentulum gen. nov., sp. nov., a marine bacterium from the culture broth of Picochlorum sp. 122.</title>
        <authorList>
            <person name="Wang G."/>
        </authorList>
    </citation>
    <scope>NUCLEOTIDE SEQUENCE [LARGE SCALE GENOMIC DNA]</scope>
    <source>
        <strain evidence="4 5">B17</strain>
    </source>
</reference>
<dbReference type="OrthoDB" id="9811121at2"/>
<dbReference type="InterPro" id="IPR003010">
    <property type="entry name" value="C-N_Hydrolase"/>
</dbReference>
<protein>
    <submittedName>
        <fullName evidence="4">Carbon-nitrogen hydrolase family protein</fullName>
    </submittedName>
</protein>
<comment type="caution">
    <text evidence="4">The sequence shown here is derived from an EMBL/GenBank/DDBJ whole genome shotgun (WGS) entry which is preliminary data.</text>
</comment>
<dbReference type="InterPro" id="IPR001110">
    <property type="entry name" value="UPF0012_CS"/>
</dbReference>
<dbReference type="PANTHER" id="PTHR23088">
    <property type="entry name" value="NITRILASE-RELATED"/>
    <property type="match status" value="1"/>
</dbReference>
<dbReference type="EMBL" id="RDRB01000003">
    <property type="protein sequence ID" value="ROU03085.1"/>
    <property type="molecule type" value="Genomic_DNA"/>
</dbReference>
<keyword evidence="2 4" id="KW-0378">Hydrolase</keyword>
<accession>A0A3N2R6G9</accession>
<dbReference type="PROSITE" id="PS01227">
    <property type="entry name" value="UPF0012"/>
    <property type="match status" value="1"/>
</dbReference>
<comment type="similarity">
    <text evidence="1">Belongs to the carbon-nitrogen hydrolase superfamily. NIT1/NIT2 family.</text>
</comment>
<keyword evidence="5" id="KW-1185">Reference proteome</keyword>
<name>A0A3N2R6G9_9RHOB</name>
<dbReference type="PROSITE" id="PS50263">
    <property type="entry name" value="CN_HYDROLASE"/>
    <property type="match status" value="1"/>
</dbReference>
<organism evidence="4 5">
    <name type="scientific">Histidinibacterium lentulum</name>
    <dbReference type="NCBI Taxonomy" id="2480588"/>
    <lineage>
        <taxon>Bacteria</taxon>
        <taxon>Pseudomonadati</taxon>
        <taxon>Pseudomonadota</taxon>
        <taxon>Alphaproteobacteria</taxon>
        <taxon>Rhodobacterales</taxon>
        <taxon>Paracoccaceae</taxon>
        <taxon>Histidinibacterium</taxon>
    </lineage>
</organism>
<dbReference type="CDD" id="cd07572">
    <property type="entry name" value="nit"/>
    <property type="match status" value="1"/>
</dbReference>
<dbReference type="InterPro" id="IPR045254">
    <property type="entry name" value="Nit1/2_C-N_Hydrolase"/>
</dbReference>
<dbReference type="SUPFAM" id="SSF56317">
    <property type="entry name" value="Carbon-nitrogen hydrolase"/>
    <property type="match status" value="1"/>
</dbReference>
<feature type="domain" description="CN hydrolase" evidence="3">
    <location>
        <begin position="1"/>
        <end position="254"/>
    </location>
</feature>
<dbReference type="PANTHER" id="PTHR23088:SF27">
    <property type="entry name" value="DEAMINATED GLUTATHIONE AMIDASE"/>
    <property type="match status" value="1"/>
</dbReference>
<evidence type="ECO:0000259" key="3">
    <source>
        <dbReference type="PROSITE" id="PS50263"/>
    </source>
</evidence>
<evidence type="ECO:0000313" key="4">
    <source>
        <dbReference type="EMBL" id="ROU03085.1"/>
    </source>
</evidence>
<dbReference type="GO" id="GO:0016811">
    <property type="term" value="F:hydrolase activity, acting on carbon-nitrogen (but not peptide) bonds, in linear amides"/>
    <property type="evidence" value="ECO:0007669"/>
    <property type="project" value="InterPro"/>
</dbReference>
<dbReference type="InterPro" id="IPR036526">
    <property type="entry name" value="C-N_Hydrolase_sf"/>
</dbReference>